<dbReference type="Proteomes" id="UP000053958">
    <property type="component" value="Unassembled WGS sequence"/>
</dbReference>
<dbReference type="EMBL" id="LASV01000160">
    <property type="protein sequence ID" value="KKA22069.1"/>
    <property type="molecule type" value="Genomic_DNA"/>
</dbReference>
<dbReference type="GeneID" id="25316308"/>
<dbReference type="AlphaFoldDB" id="A0A0F4YV03"/>
<gene>
    <name evidence="7" type="ORF">T310_3959</name>
</gene>
<dbReference type="PANTHER" id="PTHR19134">
    <property type="entry name" value="RECEPTOR-TYPE TYROSINE-PROTEIN PHOSPHATASE"/>
    <property type="match status" value="1"/>
</dbReference>
<organism evidence="7 8">
    <name type="scientific">Rasamsonia emersonii (strain ATCC 16479 / CBS 393.64 / IMI 116815)</name>
    <dbReference type="NCBI Taxonomy" id="1408163"/>
    <lineage>
        <taxon>Eukaryota</taxon>
        <taxon>Fungi</taxon>
        <taxon>Dikarya</taxon>
        <taxon>Ascomycota</taxon>
        <taxon>Pezizomycotina</taxon>
        <taxon>Eurotiomycetes</taxon>
        <taxon>Eurotiomycetidae</taxon>
        <taxon>Eurotiales</taxon>
        <taxon>Trichocomaceae</taxon>
        <taxon>Rasamsonia</taxon>
    </lineage>
</organism>
<comment type="caution">
    <text evidence="7">The sequence shown here is derived from an EMBL/GenBank/DDBJ whole genome shotgun (WGS) entry which is preliminary data.</text>
</comment>
<dbReference type="InterPro" id="IPR001763">
    <property type="entry name" value="Rhodanese-like_dom"/>
</dbReference>
<reference evidence="7 8" key="1">
    <citation type="submission" date="2015-04" db="EMBL/GenBank/DDBJ databases">
        <authorList>
            <person name="Heijne W.H."/>
            <person name="Fedorova N.D."/>
            <person name="Nierman W.C."/>
            <person name="Vollebregt A.W."/>
            <person name="Zhao Z."/>
            <person name="Wu L."/>
            <person name="Kumar M."/>
            <person name="Stam H."/>
            <person name="van den Berg M.A."/>
            <person name="Pel H.J."/>
        </authorList>
    </citation>
    <scope>NUCLEOTIDE SEQUENCE [LARGE SCALE GENOMIC DNA]</scope>
    <source>
        <strain evidence="7 8">CBS 393.64</strain>
    </source>
</reference>
<dbReference type="Gene3D" id="3.90.190.10">
    <property type="entry name" value="Protein tyrosine phosphatase superfamily"/>
    <property type="match status" value="1"/>
</dbReference>
<dbReference type="EC" id="3.1.3.48" evidence="2"/>
<sequence>MRGTAASQQSPPSWGADICPHQHVNVSNTPAGLPAQLSSLSGSFPSPFLYPGYSDATSAAPVSSPNYFGIVVDNSINPPDSSPGPYTKKNWDALSQTHSSVPSPRHQTQSPNPVLKQILQPKRSDSRSIDKSSEENPNIAPQNLALDKEARDPTLQDDGDSSVPPCMTSMPTELSAQAGGDKDSPHVADDPMLAFTRGTSPQQIQNPRKFSPDSYRSLSHPSSGMTHSSGAAGRNPSLSLPLRIAQPSGSISPTPRRAETLPVSLDREPVNFISAEKCAELLETVSEQVLLLDIRPYPQFSQANIHGSLNLCIPTTLLKRPSFNTEKLKDTFVGESEKQKFASWRQSTYIIVYDSNTEHPRDAALLTNVLKKFTAEGWHGQALILRGGFATFASRFPNRIRKQQDVKEANSTKQPRSMSLSLPSVAPVAGGCSLPDSSATAPFFSNIRQNMDLMGGVGQIPVKLPGALTESKRELLPSWLRIASDSKDRGQTVSERFLKIEERELERMREALSPDVSYDKTGSNTPSKKFRVAGIEKGSKNRYNDIYPFDHSRVRLQDVPLGGCDYVNANHIKAEYTNKSYIATQAPIPDTFTDFWRVVWEQDVRVIVALTAEVERGQVKCHQYWNSGDYGPFKLKILAERRVFMDATTADDEHSELTHPQSTQSATAEEKTPTQELYQTGDEAPFILIRHFSLSHSAFPFQPIREITQLQYAHWPDFGTTSQPTHLLKLVEQCNKITRTSSSCNISNHEAEPAGQRPILVHCSAGCGRTGTFCTVDSVLDMLKRQRMEMSKSVSGKNADTNQNSHPGDWVYDDNLDLVAKTVEDFRTQRPSMVQNLSQFVLCYESILEWVVSQLGDGGKF</sequence>
<keyword evidence="8" id="KW-1185">Reference proteome</keyword>
<dbReference type="PROSITE" id="PS50056">
    <property type="entry name" value="TYR_PHOSPHATASE_2"/>
    <property type="match status" value="1"/>
</dbReference>
<dbReference type="Gene3D" id="3.40.250.10">
    <property type="entry name" value="Rhodanese-like domain"/>
    <property type="match status" value="1"/>
</dbReference>
<dbReference type="Pfam" id="PF00581">
    <property type="entry name" value="Rhodanese"/>
    <property type="match status" value="1"/>
</dbReference>
<dbReference type="STRING" id="1408163.A0A0F4YV03"/>
<feature type="compositionally biased region" description="Polar residues" evidence="3">
    <location>
        <begin position="197"/>
        <end position="229"/>
    </location>
</feature>
<dbReference type="CDD" id="cd18533">
    <property type="entry name" value="PTP_fungal"/>
    <property type="match status" value="1"/>
</dbReference>
<evidence type="ECO:0000259" key="6">
    <source>
        <dbReference type="PROSITE" id="PS50206"/>
    </source>
</evidence>
<feature type="compositionally biased region" description="Basic and acidic residues" evidence="3">
    <location>
        <begin position="122"/>
        <end position="134"/>
    </location>
</feature>
<dbReference type="CDD" id="cd01446">
    <property type="entry name" value="DSP_MapKP"/>
    <property type="match status" value="1"/>
</dbReference>
<evidence type="ECO:0000256" key="3">
    <source>
        <dbReference type="SAM" id="MobiDB-lite"/>
    </source>
</evidence>
<name>A0A0F4YV03_RASE3</name>
<evidence type="ECO:0000259" key="4">
    <source>
        <dbReference type="PROSITE" id="PS50055"/>
    </source>
</evidence>
<evidence type="ECO:0000313" key="8">
    <source>
        <dbReference type="Proteomes" id="UP000053958"/>
    </source>
</evidence>
<dbReference type="InterPro" id="IPR016130">
    <property type="entry name" value="Tyr_Pase_AS"/>
</dbReference>
<evidence type="ECO:0000313" key="7">
    <source>
        <dbReference type="EMBL" id="KKA22069.1"/>
    </source>
</evidence>
<feature type="domain" description="Tyrosine-protein phosphatase" evidence="4">
    <location>
        <begin position="540"/>
        <end position="850"/>
    </location>
</feature>
<dbReference type="Pfam" id="PF00102">
    <property type="entry name" value="Y_phosphatase"/>
    <property type="match status" value="2"/>
</dbReference>
<dbReference type="InterPro" id="IPR000387">
    <property type="entry name" value="Tyr_Pase_dom"/>
</dbReference>
<accession>A0A0F4YV03</accession>
<dbReference type="PANTHER" id="PTHR19134:SF561">
    <property type="entry name" value="PROTEIN TYROSINE PHOSPHATASE 36E, ISOFORM A"/>
    <property type="match status" value="1"/>
</dbReference>
<dbReference type="InterPro" id="IPR003595">
    <property type="entry name" value="Tyr_Pase_cat"/>
</dbReference>
<dbReference type="SMART" id="SM00450">
    <property type="entry name" value="RHOD"/>
    <property type="match status" value="1"/>
</dbReference>
<dbReference type="SMART" id="SM00404">
    <property type="entry name" value="PTPc_motif"/>
    <property type="match status" value="1"/>
</dbReference>
<dbReference type="RefSeq" id="XP_013328681.1">
    <property type="nucleotide sequence ID" value="XM_013473227.1"/>
</dbReference>
<feature type="region of interest" description="Disordered" evidence="3">
    <location>
        <begin position="649"/>
        <end position="672"/>
    </location>
</feature>
<feature type="compositionally biased region" description="Polar residues" evidence="3">
    <location>
        <begin position="93"/>
        <end position="112"/>
    </location>
</feature>
<feature type="region of interest" description="Disordered" evidence="3">
    <location>
        <begin position="79"/>
        <end position="239"/>
    </location>
</feature>
<dbReference type="InterPro" id="IPR000242">
    <property type="entry name" value="PTP_cat"/>
</dbReference>
<dbReference type="SUPFAM" id="SSF52799">
    <property type="entry name" value="(Phosphotyrosine protein) phosphatases II"/>
    <property type="match status" value="1"/>
</dbReference>
<comment type="similarity">
    <text evidence="1">Belongs to the protein-tyrosine phosphatase family. Non-receptor class subfamily.</text>
</comment>
<dbReference type="GO" id="GO:0004725">
    <property type="term" value="F:protein tyrosine phosphatase activity"/>
    <property type="evidence" value="ECO:0007669"/>
    <property type="project" value="UniProtKB-EC"/>
</dbReference>
<feature type="compositionally biased region" description="Polar residues" evidence="3">
    <location>
        <begin position="658"/>
        <end position="667"/>
    </location>
</feature>
<feature type="domain" description="Rhodanese" evidence="6">
    <location>
        <begin position="285"/>
        <end position="401"/>
    </location>
</feature>
<feature type="compositionally biased region" description="Basic and acidic residues" evidence="3">
    <location>
        <begin position="180"/>
        <end position="189"/>
    </location>
</feature>
<dbReference type="InterPro" id="IPR029021">
    <property type="entry name" value="Prot-tyrosine_phosphatase-like"/>
</dbReference>
<feature type="compositionally biased region" description="Polar residues" evidence="3">
    <location>
        <begin position="411"/>
        <end position="422"/>
    </location>
</feature>
<dbReference type="FunFam" id="3.90.190.10:FF:000142">
    <property type="entry name" value="Protein tyrosine phosphatase (Pyp1), putative"/>
    <property type="match status" value="1"/>
</dbReference>
<dbReference type="FunFam" id="3.40.250.10:FF:000051">
    <property type="entry name" value="Protein tyrosine phosphatase (Pyp1), putative"/>
    <property type="match status" value="1"/>
</dbReference>
<dbReference type="PROSITE" id="PS50055">
    <property type="entry name" value="TYR_PHOSPHATASE_PTP"/>
    <property type="match status" value="1"/>
</dbReference>
<proteinExistence type="inferred from homology"/>
<protein>
    <recommendedName>
        <fullName evidence="2">protein-tyrosine-phosphatase</fullName>
        <ecNumber evidence="2">3.1.3.48</ecNumber>
    </recommendedName>
</protein>
<dbReference type="PRINTS" id="PR00700">
    <property type="entry name" value="PRTYPHPHTASE"/>
</dbReference>
<evidence type="ECO:0000256" key="1">
    <source>
        <dbReference type="ARBA" id="ARBA00009649"/>
    </source>
</evidence>
<dbReference type="SMART" id="SM00194">
    <property type="entry name" value="PTPc"/>
    <property type="match status" value="1"/>
</dbReference>
<dbReference type="InterPro" id="IPR050348">
    <property type="entry name" value="Protein-Tyr_Phosphatase"/>
</dbReference>
<dbReference type="PROSITE" id="PS00383">
    <property type="entry name" value="TYR_PHOSPHATASE_1"/>
    <property type="match status" value="1"/>
</dbReference>
<feature type="region of interest" description="Disordered" evidence="3">
    <location>
        <begin position="403"/>
        <end position="422"/>
    </location>
</feature>
<dbReference type="SUPFAM" id="SSF52821">
    <property type="entry name" value="Rhodanese/Cell cycle control phosphatase"/>
    <property type="match status" value="1"/>
</dbReference>
<dbReference type="InterPro" id="IPR036873">
    <property type="entry name" value="Rhodanese-like_dom_sf"/>
</dbReference>
<evidence type="ECO:0000259" key="5">
    <source>
        <dbReference type="PROSITE" id="PS50056"/>
    </source>
</evidence>
<feature type="domain" description="Tyrosine specific protein phosphatases" evidence="5">
    <location>
        <begin position="725"/>
        <end position="841"/>
    </location>
</feature>
<dbReference type="OrthoDB" id="6058203at2759"/>
<evidence type="ECO:0000256" key="2">
    <source>
        <dbReference type="ARBA" id="ARBA00013064"/>
    </source>
</evidence>
<dbReference type="PROSITE" id="PS50206">
    <property type="entry name" value="RHODANESE_3"/>
    <property type="match status" value="1"/>
</dbReference>